<dbReference type="EMBL" id="UINC01036145">
    <property type="protein sequence ID" value="SVB29664.1"/>
    <property type="molecule type" value="Genomic_DNA"/>
</dbReference>
<dbReference type="AlphaFoldDB" id="A0A382CV20"/>
<evidence type="ECO:0000313" key="1">
    <source>
        <dbReference type="EMBL" id="SVB29664.1"/>
    </source>
</evidence>
<sequence>MKGRAGNSRGTTLLFRWSGFRLTPDAGELLVSNPNLGTALQPVTGPIAAPYSSSGGPLQNEFGVLLPPDFHQLPALWDRVLLLLSIVADFVKLLHQMLPVRRGLVNRFDFTSTLAVHSL</sequence>
<organism evidence="1">
    <name type="scientific">marine metagenome</name>
    <dbReference type="NCBI Taxonomy" id="408172"/>
    <lineage>
        <taxon>unclassified sequences</taxon>
        <taxon>metagenomes</taxon>
        <taxon>ecological metagenomes</taxon>
    </lineage>
</organism>
<accession>A0A382CV20</accession>
<reference evidence="1" key="1">
    <citation type="submission" date="2018-05" db="EMBL/GenBank/DDBJ databases">
        <authorList>
            <person name="Lanie J.A."/>
            <person name="Ng W.-L."/>
            <person name="Kazmierczak K.M."/>
            <person name="Andrzejewski T.M."/>
            <person name="Davidsen T.M."/>
            <person name="Wayne K.J."/>
            <person name="Tettelin H."/>
            <person name="Glass J.I."/>
            <person name="Rusch D."/>
            <person name="Podicherti R."/>
            <person name="Tsui H.-C.T."/>
            <person name="Winkler M.E."/>
        </authorList>
    </citation>
    <scope>NUCLEOTIDE SEQUENCE</scope>
</reference>
<proteinExistence type="predicted"/>
<protein>
    <submittedName>
        <fullName evidence="1">Uncharacterized protein</fullName>
    </submittedName>
</protein>
<name>A0A382CV20_9ZZZZ</name>
<gene>
    <name evidence="1" type="ORF">METZ01_LOCUS182518</name>
</gene>